<dbReference type="Proteomes" id="UP000812287">
    <property type="component" value="Unassembled WGS sequence"/>
</dbReference>
<dbReference type="EMBL" id="MU250531">
    <property type="protein sequence ID" value="KAG7447703.1"/>
    <property type="molecule type" value="Genomic_DNA"/>
</dbReference>
<dbReference type="RefSeq" id="XP_043041203.1">
    <property type="nucleotide sequence ID" value="XM_043182291.1"/>
</dbReference>
<dbReference type="InterPro" id="IPR000210">
    <property type="entry name" value="BTB/POZ_dom"/>
</dbReference>
<dbReference type="SUPFAM" id="SSF54695">
    <property type="entry name" value="POZ domain"/>
    <property type="match status" value="1"/>
</dbReference>
<accession>A0A9P7VUP6</accession>
<evidence type="ECO:0000313" key="2">
    <source>
        <dbReference type="EMBL" id="KAG7447703.1"/>
    </source>
</evidence>
<dbReference type="GeneID" id="66104587"/>
<dbReference type="PANTHER" id="PTHR24413">
    <property type="entry name" value="SPECKLE-TYPE POZ PROTEIN"/>
    <property type="match status" value="1"/>
</dbReference>
<evidence type="ECO:0000259" key="1">
    <source>
        <dbReference type="PROSITE" id="PS50097"/>
    </source>
</evidence>
<dbReference type="AlphaFoldDB" id="A0A9P7VUP6"/>
<proteinExistence type="predicted"/>
<name>A0A9P7VUP6_9AGAR</name>
<organism evidence="2 3">
    <name type="scientific">Guyanagaster necrorhizus</name>
    <dbReference type="NCBI Taxonomy" id="856835"/>
    <lineage>
        <taxon>Eukaryota</taxon>
        <taxon>Fungi</taxon>
        <taxon>Dikarya</taxon>
        <taxon>Basidiomycota</taxon>
        <taxon>Agaricomycotina</taxon>
        <taxon>Agaricomycetes</taxon>
        <taxon>Agaricomycetidae</taxon>
        <taxon>Agaricales</taxon>
        <taxon>Marasmiineae</taxon>
        <taxon>Physalacriaceae</taxon>
        <taxon>Guyanagaster</taxon>
    </lineage>
</organism>
<evidence type="ECO:0000313" key="3">
    <source>
        <dbReference type="Proteomes" id="UP000812287"/>
    </source>
</evidence>
<dbReference type="SMART" id="SM00225">
    <property type="entry name" value="BTB"/>
    <property type="match status" value="1"/>
</dbReference>
<feature type="domain" description="BTB" evidence="1">
    <location>
        <begin position="16"/>
        <end position="80"/>
    </location>
</feature>
<sequence length="271" mass="30832">MSSHTQSVLEFNFSDADIILVGGDDQKRRFAVHKCILSAASPVFKDMFMLPQPKVIGDALPVINMTESSKILSVFLQFIYPVPNPTISSLEELVLVLEAAKKLDVDVAIDSLRKQLIHSNNVDNEPLRVYAIAARFDLQEELKVAAKYTLKKNVLDCPLSKDLKYITAYDYHRLLDLHRRHSRAMQAALLPKRYACSGHNCNPARWWTAFVEAANKELSERPSTDIIFQPEFLLRCLPPQNYCSLCAYSALRSYPDFLILKKKIDELPFTV</sequence>
<comment type="caution">
    <text evidence="2">The sequence shown here is derived from an EMBL/GenBank/DDBJ whole genome shotgun (WGS) entry which is preliminary data.</text>
</comment>
<dbReference type="Pfam" id="PF00651">
    <property type="entry name" value="BTB"/>
    <property type="match status" value="1"/>
</dbReference>
<protein>
    <recommendedName>
        <fullName evidence="1">BTB domain-containing protein</fullName>
    </recommendedName>
</protein>
<dbReference type="Gene3D" id="3.30.710.10">
    <property type="entry name" value="Potassium Channel Kv1.1, Chain A"/>
    <property type="match status" value="1"/>
</dbReference>
<keyword evidence="3" id="KW-1185">Reference proteome</keyword>
<reference evidence="2" key="1">
    <citation type="submission" date="2020-11" db="EMBL/GenBank/DDBJ databases">
        <title>Adaptations for nitrogen fixation in a non-lichenized fungal sporocarp promotes dispersal by wood-feeding termites.</title>
        <authorList>
            <consortium name="DOE Joint Genome Institute"/>
            <person name="Koch R.A."/>
            <person name="Yoon G."/>
            <person name="Arayal U."/>
            <person name="Lail K."/>
            <person name="Amirebrahimi M."/>
            <person name="Labutti K."/>
            <person name="Lipzen A."/>
            <person name="Riley R."/>
            <person name="Barry K."/>
            <person name="Henrissat B."/>
            <person name="Grigoriev I.V."/>
            <person name="Herr J.R."/>
            <person name="Aime M.C."/>
        </authorList>
    </citation>
    <scope>NUCLEOTIDE SEQUENCE</scope>
    <source>
        <strain evidence="2">MCA 3950</strain>
    </source>
</reference>
<dbReference type="CDD" id="cd18186">
    <property type="entry name" value="BTB_POZ_ZBTB_KLHL-like"/>
    <property type="match status" value="1"/>
</dbReference>
<gene>
    <name evidence="2" type="ORF">BT62DRAFT_789336</name>
</gene>
<dbReference type="OrthoDB" id="71307at2759"/>
<dbReference type="InterPro" id="IPR011333">
    <property type="entry name" value="SKP1/BTB/POZ_sf"/>
</dbReference>
<dbReference type="PROSITE" id="PS50097">
    <property type="entry name" value="BTB"/>
    <property type="match status" value="1"/>
</dbReference>